<dbReference type="AlphaFoldDB" id="A0A4P9TE48"/>
<keyword evidence="2" id="KW-1185">Reference proteome</keyword>
<organism evidence="1 2">
    <name type="scientific">Natrinema pallidum</name>
    <dbReference type="NCBI Taxonomy" id="69527"/>
    <lineage>
        <taxon>Archaea</taxon>
        <taxon>Methanobacteriati</taxon>
        <taxon>Methanobacteriota</taxon>
        <taxon>Stenosarchaea group</taxon>
        <taxon>Halobacteria</taxon>
        <taxon>Halobacteriales</taxon>
        <taxon>Natrialbaceae</taxon>
        <taxon>Natrinema</taxon>
    </lineage>
</organism>
<gene>
    <name evidence="1" type="ORF">FGF80_06445</name>
</gene>
<name>A0A4P9TE48_9EURY</name>
<evidence type="ECO:0000313" key="1">
    <source>
        <dbReference type="EMBL" id="QCW02897.1"/>
    </source>
</evidence>
<sequence>MVQNPQPGLHNIELEHFNPDGETTRLSIQQRTDYGGQIISGRGDELIAILPFILQKSELGRMMQGGERALFSFDFTVEDNKRIYSTTVDVTTELTDSAGGDLAQ</sequence>
<reference evidence="2" key="1">
    <citation type="submission" date="2019-05" db="EMBL/GenBank/DDBJ databases">
        <title>Complete Genome Sequence and Methylation Pattern of the Halophilic Archaeon Natrinema pallidum BOL6-1.</title>
        <authorList>
            <person name="DasSarma P."/>
            <person name="DasSarma B.P."/>
            <person name="DasSarma S.L."/>
            <person name="Martinez F.L."/>
            <person name="Guzman D."/>
            <person name="Roberts R.J."/>
            <person name="DasSarma S."/>
        </authorList>
    </citation>
    <scope>NUCLEOTIDE SEQUENCE [LARGE SCALE GENOMIC DNA]</scope>
    <source>
        <strain evidence="2">BOL6-1</strain>
    </source>
</reference>
<dbReference type="RefSeq" id="WP_138652873.1">
    <property type="nucleotide sequence ID" value="NZ_CP040637.1"/>
</dbReference>
<dbReference type="KEGG" id="npl:FGF80_06445"/>
<proteinExistence type="predicted"/>
<dbReference type="EMBL" id="CP040637">
    <property type="protein sequence ID" value="QCW02897.1"/>
    <property type="molecule type" value="Genomic_DNA"/>
</dbReference>
<accession>A0A4P9TE48</accession>
<evidence type="ECO:0000313" key="2">
    <source>
        <dbReference type="Proteomes" id="UP000307562"/>
    </source>
</evidence>
<dbReference type="Proteomes" id="UP000307562">
    <property type="component" value="Chromosome"/>
</dbReference>
<protein>
    <submittedName>
        <fullName evidence="1">Uncharacterized protein</fullName>
    </submittedName>
</protein>
<dbReference type="GeneID" id="96155600"/>